<comment type="caution">
    <text evidence="1">The sequence shown here is derived from an EMBL/GenBank/DDBJ whole genome shotgun (WGS) entry which is preliminary data.</text>
</comment>
<gene>
    <name evidence="1" type="ORF">CPLU01_09779</name>
</gene>
<proteinExistence type="predicted"/>
<name>A0A8H6K7M5_9PEZI</name>
<organism evidence="1 2">
    <name type="scientific">Colletotrichum plurivorum</name>
    <dbReference type="NCBI Taxonomy" id="2175906"/>
    <lineage>
        <taxon>Eukaryota</taxon>
        <taxon>Fungi</taxon>
        <taxon>Dikarya</taxon>
        <taxon>Ascomycota</taxon>
        <taxon>Pezizomycotina</taxon>
        <taxon>Sordariomycetes</taxon>
        <taxon>Hypocreomycetidae</taxon>
        <taxon>Glomerellales</taxon>
        <taxon>Glomerellaceae</taxon>
        <taxon>Colletotrichum</taxon>
        <taxon>Colletotrichum orchidearum species complex</taxon>
    </lineage>
</organism>
<protein>
    <submittedName>
        <fullName evidence="1">Uncharacterized protein</fullName>
    </submittedName>
</protein>
<dbReference type="AlphaFoldDB" id="A0A8H6K7M5"/>
<dbReference type="Proteomes" id="UP000654918">
    <property type="component" value="Unassembled WGS sequence"/>
</dbReference>
<dbReference type="EMBL" id="WIGO01000158">
    <property type="protein sequence ID" value="KAF6826240.1"/>
    <property type="molecule type" value="Genomic_DNA"/>
</dbReference>
<evidence type="ECO:0000313" key="1">
    <source>
        <dbReference type="EMBL" id="KAF6826240.1"/>
    </source>
</evidence>
<keyword evidence="2" id="KW-1185">Reference proteome</keyword>
<accession>A0A8H6K7M5</accession>
<evidence type="ECO:0000313" key="2">
    <source>
        <dbReference type="Proteomes" id="UP000654918"/>
    </source>
</evidence>
<reference evidence="1" key="1">
    <citation type="journal article" date="2020" name="Phytopathology">
        <title>Genome Sequence Resources of Colletotrichum truncatum, C. plurivorum, C. musicola, and C. sojae: Four Species Pathogenic to Soybean (Glycine max).</title>
        <authorList>
            <person name="Rogerio F."/>
            <person name="Boufleur T.R."/>
            <person name="Ciampi-Guillardi M."/>
            <person name="Sukno S.A."/>
            <person name="Thon M.R."/>
            <person name="Massola Junior N.S."/>
            <person name="Baroncelli R."/>
        </authorList>
    </citation>
    <scope>NUCLEOTIDE SEQUENCE</scope>
    <source>
        <strain evidence="1">LFN00145</strain>
    </source>
</reference>
<sequence length="70" mass="7981">MSAESPPFPVVRRLRTPVRGASQTGTHWFRALEEETVSVRPIQLVRTTLAPSSTVEMGMRVRKMQRRDDS</sequence>